<comment type="caution">
    <text evidence="1">The sequence shown here is derived from an EMBL/GenBank/DDBJ whole genome shotgun (WGS) entry which is preliminary data.</text>
</comment>
<protein>
    <submittedName>
        <fullName evidence="1">Uncharacterized protein</fullName>
    </submittedName>
</protein>
<organism evidence="1 2">
    <name type="scientific">Paramecium primaurelia</name>
    <dbReference type="NCBI Taxonomy" id="5886"/>
    <lineage>
        <taxon>Eukaryota</taxon>
        <taxon>Sar</taxon>
        <taxon>Alveolata</taxon>
        <taxon>Ciliophora</taxon>
        <taxon>Intramacronucleata</taxon>
        <taxon>Oligohymenophorea</taxon>
        <taxon>Peniculida</taxon>
        <taxon>Parameciidae</taxon>
        <taxon>Paramecium</taxon>
    </lineage>
</organism>
<reference evidence="1" key="1">
    <citation type="submission" date="2021-01" db="EMBL/GenBank/DDBJ databases">
        <authorList>
            <consortium name="Genoscope - CEA"/>
            <person name="William W."/>
        </authorList>
    </citation>
    <scope>NUCLEOTIDE SEQUENCE</scope>
</reference>
<evidence type="ECO:0000313" key="2">
    <source>
        <dbReference type="Proteomes" id="UP000688137"/>
    </source>
</evidence>
<dbReference type="Proteomes" id="UP000688137">
    <property type="component" value="Unassembled WGS sequence"/>
</dbReference>
<sequence>MLIYQSFQPLYFAIHTRLCKICPINYCLFCFEYNYYGYEKNSALTTYDLDIVGEDFQLIKIVFLQFQDGYKFNFNSGLCVNQIPRIQYCLTSYLKQLEETCLISTLNNFKVSRTINNFDDQILNCQIYTLYYQQVIICIK</sequence>
<evidence type="ECO:0000313" key="1">
    <source>
        <dbReference type="EMBL" id="CAD8116528.1"/>
    </source>
</evidence>
<proteinExistence type="predicted"/>
<accession>A0A8S1QKM5</accession>
<dbReference type="EMBL" id="CAJJDM010000183">
    <property type="protein sequence ID" value="CAD8116528.1"/>
    <property type="molecule type" value="Genomic_DNA"/>
</dbReference>
<dbReference type="AlphaFoldDB" id="A0A8S1QKM5"/>
<name>A0A8S1QKM5_PARPR</name>
<gene>
    <name evidence="1" type="ORF">PPRIM_AZ9-3.1.T1740010</name>
</gene>
<keyword evidence="2" id="KW-1185">Reference proteome</keyword>